<proteinExistence type="predicted"/>
<gene>
    <name evidence="1" type="ORF">QAD02_003998</name>
</gene>
<comment type="caution">
    <text evidence="1">The sequence shown here is derived from an EMBL/GenBank/DDBJ whole genome shotgun (WGS) entry which is preliminary data.</text>
</comment>
<reference evidence="1" key="1">
    <citation type="submission" date="2023-04" db="EMBL/GenBank/DDBJ databases">
        <title>A chromosome-level genome assembly of the parasitoid wasp Eretmocerus hayati.</title>
        <authorList>
            <person name="Zhong Y."/>
            <person name="Liu S."/>
            <person name="Liu Y."/>
        </authorList>
    </citation>
    <scope>NUCLEOTIDE SEQUENCE</scope>
    <source>
        <strain evidence="1">ZJU_SS_LIU_2023</strain>
    </source>
</reference>
<name>A0ACC2NPI9_9HYME</name>
<protein>
    <submittedName>
        <fullName evidence="1">Uncharacterized protein</fullName>
    </submittedName>
</protein>
<accession>A0ACC2NPI9</accession>
<keyword evidence="2" id="KW-1185">Reference proteome</keyword>
<evidence type="ECO:0000313" key="1">
    <source>
        <dbReference type="EMBL" id="KAJ8672738.1"/>
    </source>
</evidence>
<dbReference type="Proteomes" id="UP001239111">
    <property type="component" value="Chromosome 3"/>
</dbReference>
<evidence type="ECO:0000313" key="2">
    <source>
        <dbReference type="Proteomes" id="UP001239111"/>
    </source>
</evidence>
<dbReference type="EMBL" id="CM056743">
    <property type="protein sequence ID" value="KAJ8672738.1"/>
    <property type="molecule type" value="Genomic_DNA"/>
</dbReference>
<sequence length="829" mass="91675">MTRRRNRVAPVKVKQTVPAHIAAEAKEAKLETLPPVSRAKYLKQYEAYKTWCISEKTPYLDEDSLLVYLRKLTNEDKHVATTIKSHVSMIKACIKAYDGVDIGHYQNVNAYLKNQSKKHKPKKARILTTQQLHAFCTLAPDDEYFLIKVILIVGVIGCCRKSELVYLLMSYVTVTNSSIVIDIPSEVTKNLMKNTFSIVGPFFTIVKRYLDARKHIKHERFFLTYRDGNFINLACGEKTIGGVPKAVAEFLGLPEPERYTSHSIRRSSATVYAESGCTEVELKRHGRWASSSCAFGYLEDTDLMRHKVSNQITHAILPQFAPQNQVINVQYNHVNQISKVMSKPTSLVARKVPKRVNSTVTSAMLQQSASTSAVTSAMLQQSASTSAVTPPPCSNPSGFKLASSLVLQGPTASTDVKGSFPRSSHRYRQDCPYQAVPRRSPFSGTKKDEDEDLSELFDDDFDDEPWSNNNSSSGPIHKSSVPKILSNIVVCPAPATTLTSVGNALLQHPEASLSDQSQLNSLQAFEGSTPQSPSLINDVDPDIFEDMLQQSSDEESSVSVHNNLGKNFLAVAFSHDGHVLQPFLILIDLQPTTHETSLSEDHKQLSQEPPSLMHPELHEVLYSNGLSQGQDLQPPVLVKNLSEIFCYPSEDQLSQKCRRSESYSDLSLHDASQLVKTPPPSDDIKIDEKAASESFTAKGGILHTSVGFGDDHGLKLGKQVYPSDDKKQGKTHFSSVAQHQTDMKGSINDQNISLLPSAPHSSSQRRVKSSAEAFKSSDTSSFGRSDSVVSEESASSIGHDDEELRIGSAVLKFKNCSHINIHLHMHNDR</sequence>
<organism evidence="1 2">
    <name type="scientific">Eretmocerus hayati</name>
    <dbReference type="NCBI Taxonomy" id="131215"/>
    <lineage>
        <taxon>Eukaryota</taxon>
        <taxon>Metazoa</taxon>
        <taxon>Ecdysozoa</taxon>
        <taxon>Arthropoda</taxon>
        <taxon>Hexapoda</taxon>
        <taxon>Insecta</taxon>
        <taxon>Pterygota</taxon>
        <taxon>Neoptera</taxon>
        <taxon>Endopterygota</taxon>
        <taxon>Hymenoptera</taxon>
        <taxon>Apocrita</taxon>
        <taxon>Proctotrupomorpha</taxon>
        <taxon>Chalcidoidea</taxon>
        <taxon>Aphelinidae</taxon>
        <taxon>Aphelininae</taxon>
        <taxon>Eretmocerus</taxon>
    </lineage>
</organism>